<dbReference type="InterPro" id="IPR052017">
    <property type="entry name" value="TSUP"/>
</dbReference>
<feature type="transmembrane region" description="Helical" evidence="8">
    <location>
        <begin position="184"/>
        <end position="210"/>
    </location>
</feature>
<keyword evidence="4 8" id="KW-1003">Cell membrane</keyword>
<dbReference type="GO" id="GO:0005886">
    <property type="term" value="C:plasma membrane"/>
    <property type="evidence" value="ECO:0007669"/>
    <property type="project" value="UniProtKB-SubCell"/>
</dbReference>
<dbReference type="PANTHER" id="PTHR30269">
    <property type="entry name" value="TRANSMEMBRANE PROTEIN YFCA"/>
    <property type="match status" value="1"/>
</dbReference>
<evidence type="ECO:0000256" key="8">
    <source>
        <dbReference type="RuleBase" id="RU363041"/>
    </source>
</evidence>
<keyword evidence="3" id="KW-0813">Transport</keyword>
<keyword evidence="5 8" id="KW-0812">Transmembrane</keyword>
<reference evidence="9 10" key="1">
    <citation type="submission" date="2017-07" db="EMBL/GenBank/DDBJ databases">
        <title>Isolation and whole genome analysis of endospore-forming bacteria from heroin.</title>
        <authorList>
            <person name="Kalinowski J."/>
            <person name="Ahrens B."/>
            <person name="Al-Dilaimi A."/>
            <person name="Winkler A."/>
            <person name="Wibberg D."/>
            <person name="Schleenbecker U."/>
            <person name="Ruckert C."/>
            <person name="Wolfel R."/>
            <person name="Grass G."/>
        </authorList>
    </citation>
    <scope>NUCLEOTIDE SEQUENCE [LARGE SCALE GENOMIC DNA]</scope>
    <source>
        <strain evidence="9 10">7521-2</strain>
    </source>
</reference>
<organism evidence="9 10">
    <name type="scientific">Niallia circulans</name>
    <name type="common">Bacillus circulans</name>
    <dbReference type="NCBI Taxonomy" id="1397"/>
    <lineage>
        <taxon>Bacteria</taxon>
        <taxon>Bacillati</taxon>
        <taxon>Bacillota</taxon>
        <taxon>Bacilli</taxon>
        <taxon>Bacillales</taxon>
        <taxon>Bacillaceae</taxon>
        <taxon>Niallia</taxon>
    </lineage>
</organism>
<feature type="transmembrane region" description="Helical" evidence="8">
    <location>
        <begin position="246"/>
        <end position="267"/>
    </location>
</feature>
<dbReference type="PANTHER" id="PTHR30269:SF0">
    <property type="entry name" value="MEMBRANE TRANSPORTER PROTEIN YFCA-RELATED"/>
    <property type="match status" value="1"/>
</dbReference>
<evidence type="ECO:0000313" key="9">
    <source>
        <dbReference type="EMBL" id="PAD84748.1"/>
    </source>
</evidence>
<feature type="transmembrane region" description="Helical" evidence="8">
    <location>
        <begin position="21"/>
        <end position="41"/>
    </location>
</feature>
<feature type="transmembrane region" description="Helical" evidence="8">
    <location>
        <begin position="145"/>
        <end position="164"/>
    </location>
</feature>
<gene>
    <name evidence="9" type="ORF">CHH57_03075</name>
</gene>
<comment type="subcellular location">
    <subcellularLocation>
        <location evidence="1 8">Cell membrane</location>
        <topology evidence="1 8">Multi-pass membrane protein</topology>
    </subcellularLocation>
</comment>
<feature type="transmembrane region" description="Helical" evidence="8">
    <location>
        <begin position="274"/>
        <end position="292"/>
    </location>
</feature>
<protein>
    <recommendedName>
        <fullName evidence="8">Probable membrane transporter protein</fullName>
    </recommendedName>
</protein>
<sequence>MNLPMIKEESEQQIQIKRQKIFFCIILIILVSIGLTTAFLGRREGNYQLFTLMLIGLGASFIGTLAGGGGLITVPGMMLTGIPIQTSIATNKFSSGIAALSSVFYLIRNKQLSVHFLLITILIAVLGGIGGALVTTNIQEETMNIIAFALLCFALIVTMKNKQWTATIQQDKKQKQQKTIKKRLYIPFFIAAYDGGFGPGSATFSILFYLKSNFTYMKAVQMTRVIILGSCMGGFIIYYQNGFINWYYAICMAVGSIIGSQIGLLVLPKVSQKAAKTLLLIIISALMVQMIVKII</sequence>
<evidence type="ECO:0000313" key="10">
    <source>
        <dbReference type="Proteomes" id="UP000216961"/>
    </source>
</evidence>
<name>A0A268FH93_NIACI</name>
<feature type="transmembrane region" description="Helical" evidence="8">
    <location>
        <begin position="47"/>
        <end position="74"/>
    </location>
</feature>
<keyword evidence="7 8" id="KW-0472">Membrane</keyword>
<comment type="caution">
    <text evidence="9">The sequence shown here is derived from an EMBL/GenBank/DDBJ whole genome shotgun (WGS) entry which is preliminary data.</text>
</comment>
<dbReference type="InterPro" id="IPR002781">
    <property type="entry name" value="TM_pro_TauE-like"/>
</dbReference>
<dbReference type="EMBL" id="NPBQ01000020">
    <property type="protein sequence ID" value="PAD84748.1"/>
    <property type="molecule type" value="Genomic_DNA"/>
</dbReference>
<dbReference type="Pfam" id="PF01925">
    <property type="entry name" value="TauE"/>
    <property type="match status" value="1"/>
</dbReference>
<comment type="similarity">
    <text evidence="2 8">Belongs to the 4-toluene sulfonate uptake permease (TSUP) (TC 2.A.102) family.</text>
</comment>
<evidence type="ECO:0000256" key="2">
    <source>
        <dbReference type="ARBA" id="ARBA00009142"/>
    </source>
</evidence>
<evidence type="ECO:0000256" key="6">
    <source>
        <dbReference type="ARBA" id="ARBA00022989"/>
    </source>
</evidence>
<evidence type="ECO:0000256" key="1">
    <source>
        <dbReference type="ARBA" id="ARBA00004651"/>
    </source>
</evidence>
<evidence type="ECO:0000256" key="4">
    <source>
        <dbReference type="ARBA" id="ARBA00022475"/>
    </source>
</evidence>
<dbReference type="KEGG" id="bcir:C2I06_06465"/>
<feature type="transmembrane region" description="Helical" evidence="8">
    <location>
        <begin position="113"/>
        <end position="133"/>
    </location>
</feature>
<feature type="transmembrane region" description="Helical" evidence="8">
    <location>
        <begin position="222"/>
        <end position="240"/>
    </location>
</feature>
<evidence type="ECO:0000256" key="5">
    <source>
        <dbReference type="ARBA" id="ARBA00022692"/>
    </source>
</evidence>
<proteinExistence type="inferred from homology"/>
<dbReference type="RefSeq" id="WP_095328855.1">
    <property type="nucleotide sequence ID" value="NZ_CP026031.1"/>
</dbReference>
<dbReference type="AlphaFoldDB" id="A0A268FH93"/>
<dbReference type="Proteomes" id="UP000216961">
    <property type="component" value="Unassembled WGS sequence"/>
</dbReference>
<accession>A0A268FH93</accession>
<evidence type="ECO:0000256" key="7">
    <source>
        <dbReference type="ARBA" id="ARBA00023136"/>
    </source>
</evidence>
<keyword evidence="6 8" id="KW-1133">Transmembrane helix</keyword>
<evidence type="ECO:0000256" key="3">
    <source>
        <dbReference type="ARBA" id="ARBA00022448"/>
    </source>
</evidence>